<sequence>MSTERTRKVRSDKKIRVNPPLRECDHYKLERLAIACGLKKTHLAETIISMALNTAEIINHIQDVYEVPSSRRVIPQRVNGGEYTF</sequence>
<gene>
    <name evidence="1" type="ORF">ACFSB2_15195</name>
</gene>
<organism evidence="1 2">
    <name type="scientific">Alicyclobacillus fodiniaquatilis</name>
    <dbReference type="NCBI Taxonomy" id="1661150"/>
    <lineage>
        <taxon>Bacteria</taxon>
        <taxon>Bacillati</taxon>
        <taxon>Bacillota</taxon>
        <taxon>Bacilli</taxon>
        <taxon>Bacillales</taxon>
        <taxon>Alicyclobacillaceae</taxon>
        <taxon>Alicyclobacillus</taxon>
    </lineage>
</organism>
<protein>
    <submittedName>
        <fullName evidence="1">Uncharacterized protein</fullName>
    </submittedName>
</protein>
<evidence type="ECO:0000313" key="2">
    <source>
        <dbReference type="Proteomes" id="UP001597079"/>
    </source>
</evidence>
<dbReference type="RefSeq" id="WP_377943941.1">
    <property type="nucleotide sequence ID" value="NZ_JBHUCX010000043.1"/>
</dbReference>
<comment type="caution">
    <text evidence="1">The sequence shown here is derived from an EMBL/GenBank/DDBJ whole genome shotgun (WGS) entry which is preliminary data.</text>
</comment>
<reference evidence="2" key="1">
    <citation type="journal article" date="2019" name="Int. J. Syst. Evol. Microbiol.">
        <title>The Global Catalogue of Microorganisms (GCM) 10K type strain sequencing project: providing services to taxonomists for standard genome sequencing and annotation.</title>
        <authorList>
            <consortium name="The Broad Institute Genomics Platform"/>
            <consortium name="The Broad Institute Genome Sequencing Center for Infectious Disease"/>
            <person name="Wu L."/>
            <person name="Ma J."/>
        </authorList>
    </citation>
    <scope>NUCLEOTIDE SEQUENCE [LARGE SCALE GENOMIC DNA]</scope>
    <source>
        <strain evidence="2">CGMCC 1.12286</strain>
    </source>
</reference>
<proteinExistence type="predicted"/>
<keyword evidence="2" id="KW-1185">Reference proteome</keyword>
<evidence type="ECO:0000313" key="1">
    <source>
        <dbReference type="EMBL" id="MFD1676048.1"/>
    </source>
</evidence>
<dbReference type="EMBL" id="JBHUCX010000043">
    <property type="protein sequence ID" value="MFD1676048.1"/>
    <property type="molecule type" value="Genomic_DNA"/>
</dbReference>
<dbReference type="Proteomes" id="UP001597079">
    <property type="component" value="Unassembled WGS sequence"/>
</dbReference>
<accession>A0ABW4JJ95</accession>
<name>A0ABW4JJ95_9BACL</name>